<name>A0A9P6CXJ3_9AGAR</name>
<accession>A0A9P6CXJ3</accession>
<dbReference type="InterPro" id="IPR019191">
    <property type="entry name" value="Essential_protein_Yae1_N"/>
</dbReference>
<evidence type="ECO:0000256" key="4">
    <source>
        <dbReference type="ARBA" id="ARBA00017286"/>
    </source>
</evidence>
<evidence type="ECO:0000256" key="7">
    <source>
        <dbReference type="ARBA" id="ARBA00023242"/>
    </source>
</evidence>
<dbReference type="PANTHER" id="PTHR18829:SF0">
    <property type="entry name" value="PROTEIN YAE1 HOMOLOG"/>
    <property type="match status" value="1"/>
</dbReference>
<organism evidence="9 10">
    <name type="scientific">Pholiota conissans</name>
    <dbReference type="NCBI Taxonomy" id="109636"/>
    <lineage>
        <taxon>Eukaryota</taxon>
        <taxon>Fungi</taxon>
        <taxon>Dikarya</taxon>
        <taxon>Basidiomycota</taxon>
        <taxon>Agaricomycotina</taxon>
        <taxon>Agaricomycetes</taxon>
        <taxon>Agaricomycetidae</taxon>
        <taxon>Agaricales</taxon>
        <taxon>Agaricineae</taxon>
        <taxon>Strophariaceae</taxon>
        <taxon>Pholiota</taxon>
    </lineage>
</organism>
<evidence type="ECO:0000313" key="10">
    <source>
        <dbReference type="Proteomes" id="UP000807469"/>
    </source>
</evidence>
<gene>
    <name evidence="9" type="ORF">BDN70DRAFT_789102</name>
</gene>
<dbReference type="GO" id="GO:0005737">
    <property type="term" value="C:cytoplasm"/>
    <property type="evidence" value="ECO:0007669"/>
    <property type="project" value="UniProtKB-SubCell"/>
</dbReference>
<dbReference type="InterPro" id="IPR038881">
    <property type="entry name" value="Yae1-like"/>
</dbReference>
<dbReference type="OrthoDB" id="20086at2759"/>
<evidence type="ECO:0000256" key="1">
    <source>
        <dbReference type="ARBA" id="ARBA00004123"/>
    </source>
</evidence>
<comment type="subcellular location">
    <subcellularLocation>
        <location evidence="2">Cytoplasm</location>
    </subcellularLocation>
    <subcellularLocation>
        <location evidence="1">Nucleus</location>
    </subcellularLocation>
</comment>
<dbReference type="Proteomes" id="UP000807469">
    <property type="component" value="Unassembled WGS sequence"/>
</dbReference>
<evidence type="ECO:0000256" key="2">
    <source>
        <dbReference type="ARBA" id="ARBA00004496"/>
    </source>
</evidence>
<evidence type="ECO:0000256" key="6">
    <source>
        <dbReference type="ARBA" id="ARBA00022490"/>
    </source>
</evidence>
<keyword evidence="6" id="KW-0963">Cytoplasm</keyword>
<dbReference type="PANTHER" id="PTHR18829">
    <property type="entry name" value="PROTEIN YAE1 HOMOLOG"/>
    <property type="match status" value="1"/>
</dbReference>
<evidence type="ECO:0000256" key="3">
    <source>
        <dbReference type="ARBA" id="ARBA00007096"/>
    </source>
</evidence>
<sequence>MDSPWDEDPDNTTLQDAEWSRISSDFTNVGYREGITAGKEAASQEGFDEGFANVGVPIGRELGLLRGIATVILFSLKASPDSCARDAIAEAQEISSLLSRIRFSDIMPRDLEAEEHARQHLEAEGMELDVNEDIAEKRDLEGIEDM</sequence>
<protein>
    <recommendedName>
        <fullName evidence="5">Protein YAE1</fullName>
    </recommendedName>
    <alternativeName>
        <fullName evidence="4">Protein yae1</fullName>
    </alternativeName>
</protein>
<feature type="domain" description="Essential protein Yae1 N-terminal" evidence="8">
    <location>
        <begin position="30"/>
        <end position="69"/>
    </location>
</feature>
<proteinExistence type="inferred from homology"/>
<dbReference type="EMBL" id="MU155146">
    <property type="protein sequence ID" value="KAF9484176.1"/>
    <property type="molecule type" value="Genomic_DNA"/>
</dbReference>
<comment type="similarity">
    <text evidence="3">Belongs to the YAE1 family.</text>
</comment>
<reference evidence="9" key="1">
    <citation type="submission" date="2020-11" db="EMBL/GenBank/DDBJ databases">
        <authorList>
            <consortium name="DOE Joint Genome Institute"/>
            <person name="Ahrendt S."/>
            <person name="Riley R."/>
            <person name="Andreopoulos W."/>
            <person name="Labutti K."/>
            <person name="Pangilinan J."/>
            <person name="Ruiz-Duenas F.J."/>
            <person name="Barrasa J.M."/>
            <person name="Sanchez-Garcia M."/>
            <person name="Camarero S."/>
            <person name="Miyauchi S."/>
            <person name="Serrano A."/>
            <person name="Linde D."/>
            <person name="Babiker R."/>
            <person name="Drula E."/>
            <person name="Ayuso-Fernandez I."/>
            <person name="Pacheco R."/>
            <person name="Padilla G."/>
            <person name="Ferreira P."/>
            <person name="Barriuso J."/>
            <person name="Kellner H."/>
            <person name="Castanera R."/>
            <person name="Alfaro M."/>
            <person name="Ramirez L."/>
            <person name="Pisabarro A.G."/>
            <person name="Kuo A."/>
            <person name="Tritt A."/>
            <person name="Lipzen A."/>
            <person name="He G."/>
            <person name="Yan M."/>
            <person name="Ng V."/>
            <person name="Cullen D."/>
            <person name="Martin F."/>
            <person name="Rosso M.-N."/>
            <person name="Henrissat B."/>
            <person name="Hibbett D."/>
            <person name="Martinez A.T."/>
            <person name="Grigoriev I.V."/>
        </authorList>
    </citation>
    <scope>NUCLEOTIDE SEQUENCE</scope>
    <source>
        <strain evidence="9">CIRM-BRFM 674</strain>
    </source>
</reference>
<dbReference type="GO" id="GO:0005634">
    <property type="term" value="C:nucleus"/>
    <property type="evidence" value="ECO:0007669"/>
    <property type="project" value="UniProtKB-SubCell"/>
</dbReference>
<keyword evidence="10" id="KW-1185">Reference proteome</keyword>
<evidence type="ECO:0000313" key="9">
    <source>
        <dbReference type="EMBL" id="KAF9484176.1"/>
    </source>
</evidence>
<keyword evidence="7" id="KW-0539">Nucleus</keyword>
<dbReference type="AlphaFoldDB" id="A0A9P6CXJ3"/>
<dbReference type="Pfam" id="PF09811">
    <property type="entry name" value="Yae1_N"/>
    <property type="match status" value="1"/>
</dbReference>
<evidence type="ECO:0000256" key="5">
    <source>
        <dbReference type="ARBA" id="ARBA00018400"/>
    </source>
</evidence>
<feature type="non-terminal residue" evidence="9">
    <location>
        <position position="146"/>
    </location>
</feature>
<comment type="caution">
    <text evidence="9">The sequence shown here is derived from an EMBL/GenBank/DDBJ whole genome shotgun (WGS) entry which is preliminary data.</text>
</comment>
<evidence type="ECO:0000259" key="8">
    <source>
        <dbReference type="Pfam" id="PF09811"/>
    </source>
</evidence>